<protein>
    <submittedName>
        <fullName evidence="1">Uncharacterized protein</fullName>
    </submittedName>
</protein>
<sequence length="142" mass="15834">NLIKSMKTKQGAVFDDPALVELMNKAARIYVGFFTAPGRALSASKQLLGIHKNAKFVDLMLNPQKYRDAIKMREILEDPKVIDIVKGLSRTYGRETSLVSGFDEPETGQIETADPVLLNQPIEELEITELNRGGAPLMELKY</sequence>
<reference evidence="1" key="1">
    <citation type="journal article" date="2014" name="Front. Microbiol.">
        <title>High frequency of phylogenetically diverse reductive dehalogenase-homologous genes in deep subseafloor sedimentary metagenomes.</title>
        <authorList>
            <person name="Kawai M."/>
            <person name="Futagami T."/>
            <person name="Toyoda A."/>
            <person name="Takaki Y."/>
            <person name="Nishi S."/>
            <person name="Hori S."/>
            <person name="Arai W."/>
            <person name="Tsubouchi T."/>
            <person name="Morono Y."/>
            <person name="Uchiyama I."/>
            <person name="Ito T."/>
            <person name="Fujiyama A."/>
            <person name="Inagaki F."/>
            <person name="Takami H."/>
        </authorList>
    </citation>
    <scope>NUCLEOTIDE SEQUENCE</scope>
    <source>
        <strain evidence="1">Expedition CK06-06</strain>
    </source>
</reference>
<gene>
    <name evidence="1" type="ORF">S01H1_73476</name>
</gene>
<proteinExistence type="predicted"/>
<comment type="caution">
    <text evidence="1">The sequence shown here is derived from an EMBL/GenBank/DDBJ whole genome shotgun (WGS) entry which is preliminary data.</text>
</comment>
<dbReference type="AlphaFoldDB" id="X0XXT8"/>
<feature type="non-terminal residue" evidence="1">
    <location>
        <position position="1"/>
    </location>
</feature>
<organism evidence="1">
    <name type="scientific">marine sediment metagenome</name>
    <dbReference type="NCBI Taxonomy" id="412755"/>
    <lineage>
        <taxon>unclassified sequences</taxon>
        <taxon>metagenomes</taxon>
        <taxon>ecological metagenomes</taxon>
    </lineage>
</organism>
<evidence type="ECO:0000313" key="1">
    <source>
        <dbReference type="EMBL" id="GAG29561.1"/>
    </source>
</evidence>
<name>X0XXT8_9ZZZZ</name>
<dbReference type="EMBL" id="BARS01049098">
    <property type="protein sequence ID" value="GAG29561.1"/>
    <property type="molecule type" value="Genomic_DNA"/>
</dbReference>
<accession>X0XXT8</accession>